<dbReference type="Gene3D" id="3.40.250.10">
    <property type="entry name" value="Rhodanese-like domain"/>
    <property type="match status" value="1"/>
</dbReference>
<proteinExistence type="predicted"/>
<dbReference type="SMART" id="SM00450">
    <property type="entry name" value="RHOD"/>
    <property type="match status" value="1"/>
</dbReference>
<sequence length="105" mass="10723">MLQSMLAGLSGSALPAQCWELVKNGATLVDVRTPAEFADGHLPGAVNIPLDTLETWVATHTNKAAPMVLYCGAGIRAQKGCDILSANGCCSVINGGSLKDLLAGA</sequence>
<dbReference type="InterPro" id="IPR001763">
    <property type="entry name" value="Rhodanese-like_dom"/>
</dbReference>
<dbReference type="InterPro" id="IPR052367">
    <property type="entry name" value="Thiosulfate_ST/Rhodanese-like"/>
</dbReference>
<dbReference type="Proteomes" id="UP001297581">
    <property type="component" value="Unassembled WGS sequence"/>
</dbReference>
<comment type="caution">
    <text evidence="2">The sequence shown here is derived from an EMBL/GenBank/DDBJ whole genome shotgun (WGS) entry which is preliminary data.</text>
</comment>
<gene>
    <name evidence="2" type="ORF">MJ923_13265</name>
</gene>
<dbReference type="InterPro" id="IPR001307">
    <property type="entry name" value="Thiosulphate_STrfase_CS"/>
</dbReference>
<dbReference type="PANTHER" id="PTHR45431:SF3">
    <property type="entry name" value="RHODANESE-LIKE DOMAIN-CONTAINING PROTEIN 15, CHLOROPLASTIC"/>
    <property type="match status" value="1"/>
</dbReference>
<evidence type="ECO:0000313" key="2">
    <source>
        <dbReference type="EMBL" id="MCH4295274.1"/>
    </source>
</evidence>
<protein>
    <submittedName>
        <fullName evidence="2">Rhodanese-like domain-containing protein</fullName>
    </submittedName>
</protein>
<dbReference type="RefSeq" id="WP_240591508.1">
    <property type="nucleotide sequence ID" value="NZ_JAKUDL010000004.1"/>
</dbReference>
<dbReference type="AlphaFoldDB" id="A0AAJ1BK67"/>
<evidence type="ECO:0000259" key="1">
    <source>
        <dbReference type="PROSITE" id="PS50206"/>
    </source>
</evidence>
<reference evidence="2 3" key="1">
    <citation type="submission" date="2022-02" db="EMBL/GenBank/DDBJ databases">
        <title>The genome sequence of Shewanella sp. 3B26.</title>
        <authorList>
            <person name="Du J."/>
        </authorList>
    </citation>
    <scope>NUCLEOTIDE SEQUENCE [LARGE SCALE GENOMIC DNA]</scope>
    <source>
        <strain evidence="2 3">3B26</strain>
    </source>
</reference>
<dbReference type="CDD" id="cd00158">
    <property type="entry name" value="RHOD"/>
    <property type="match status" value="1"/>
</dbReference>
<dbReference type="PANTHER" id="PTHR45431">
    <property type="entry name" value="RHODANESE-LIKE DOMAIN-CONTAINING PROTEIN 15, CHLOROPLASTIC"/>
    <property type="match status" value="1"/>
</dbReference>
<dbReference type="PROSITE" id="PS00380">
    <property type="entry name" value="RHODANESE_1"/>
    <property type="match status" value="1"/>
</dbReference>
<feature type="domain" description="Rhodanese" evidence="1">
    <location>
        <begin position="22"/>
        <end position="100"/>
    </location>
</feature>
<organism evidence="2 3">
    <name type="scientific">Shewanella zhuhaiensis</name>
    <dbReference type="NCBI Taxonomy" id="2919576"/>
    <lineage>
        <taxon>Bacteria</taxon>
        <taxon>Pseudomonadati</taxon>
        <taxon>Pseudomonadota</taxon>
        <taxon>Gammaproteobacteria</taxon>
        <taxon>Alteromonadales</taxon>
        <taxon>Shewanellaceae</taxon>
        <taxon>Shewanella</taxon>
    </lineage>
</organism>
<dbReference type="PROSITE" id="PS50206">
    <property type="entry name" value="RHODANESE_3"/>
    <property type="match status" value="1"/>
</dbReference>
<dbReference type="EMBL" id="JAKUDL010000004">
    <property type="protein sequence ID" value="MCH4295274.1"/>
    <property type="molecule type" value="Genomic_DNA"/>
</dbReference>
<dbReference type="InterPro" id="IPR036873">
    <property type="entry name" value="Rhodanese-like_dom_sf"/>
</dbReference>
<dbReference type="Pfam" id="PF00581">
    <property type="entry name" value="Rhodanese"/>
    <property type="match status" value="1"/>
</dbReference>
<keyword evidence="3" id="KW-1185">Reference proteome</keyword>
<dbReference type="SUPFAM" id="SSF52821">
    <property type="entry name" value="Rhodanese/Cell cycle control phosphatase"/>
    <property type="match status" value="1"/>
</dbReference>
<evidence type="ECO:0000313" key="3">
    <source>
        <dbReference type="Proteomes" id="UP001297581"/>
    </source>
</evidence>
<accession>A0AAJ1BK67</accession>
<name>A0AAJ1BK67_9GAMM</name>
<dbReference type="GO" id="GO:0004792">
    <property type="term" value="F:thiosulfate-cyanide sulfurtransferase activity"/>
    <property type="evidence" value="ECO:0007669"/>
    <property type="project" value="InterPro"/>
</dbReference>